<evidence type="ECO:0000256" key="1">
    <source>
        <dbReference type="ARBA" id="ARBA00010982"/>
    </source>
</evidence>
<keyword evidence="2" id="KW-0963">Cytoplasm</keyword>
<dbReference type="Pfam" id="PF02803">
    <property type="entry name" value="Thiolase_C"/>
    <property type="match status" value="1"/>
</dbReference>
<dbReference type="Gene3D" id="3.40.47.10">
    <property type="match status" value="1"/>
</dbReference>
<evidence type="ECO:0000256" key="3">
    <source>
        <dbReference type="ARBA" id="ARBA00022679"/>
    </source>
</evidence>
<dbReference type="SUPFAM" id="SSF53901">
    <property type="entry name" value="Thiolase-like"/>
    <property type="match status" value="2"/>
</dbReference>
<dbReference type="OrthoDB" id="4565318at2"/>
<dbReference type="EC" id="2.3.1.16" evidence="10"/>
<evidence type="ECO:0000256" key="6">
    <source>
        <dbReference type="PIRSR" id="PIRSR000429-1"/>
    </source>
</evidence>
<dbReference type="PIRSF" id="PIRSF000429">
    <property type="entry name" value="Ac-CoA_Ac_transf"/>
    <property type="match status" value="1"/>
</dbReference>
<dbReference type="FunFam" id="3.40.47.10:FF:000011">
    <property type="entry name" value="3-ketoacyl-CoA thiolase"/>
    <property type="match status" value="1"/>
</dbReference>
<keyword evidence="5 7" id="KW-0012">Acyltransferase</keyword>
<dbReference type="Proteomes" id="UP000321046">
    <property type="component" value="Unassembled WGS sequence"/>
</dbReference>
<dbReference type="NCBIfam" id="TIGR01930">
    <property type="entry name" value="AcCoA-C-Actrans"/>
    <property type="match status" value="1"/>
</dbReference>
<dbReference type="PROSITE" id="PS00737">
    <property type="entry name" value="THIOLASE_2"/>
    <property type="match status" value="1"/>
</dbReference>
<dbReference type="AlphaFoldDB" id="A0A5C6X0A9"/>
<evidence type="ECO:0000256" key="2">
    <source>
        <dbReference type="ARBA" id="ARBA00022490"/>
    </source>
</evidence>
<feature type="active site" description="Acyl-thioester intermediate" evidence="6">
    <location>
        <position position="102"/>
    </location>
</feature>
<evidence type="ECO:0000256" key="5">
    <source>
        <dbReference type="ARBA" id="ARBA00023315"/>
    </source>
</evidence>
<dbReference type="Pfam" id="PF00108">
    <property type="entry name" value="Thiolase_N"/>
    <property type="match status" value="1"/>
</dbReference>
<dbReference type="InterPro" id="IPR016039">
    <property type="entry name" value="Thiolase-like"/>
</dbReference>
<dbReference type="GO" id="GO:0005829">
    <property type="term" value="C:cytosol"/>
    <property type="evidence" value="ECO:0007669"/>
    <property type="project" value="TreeGrafter"/>
</dbReference>
<organism evidence="10 11">
    <name type="scientific">Lujinxingia vulgaris</name>
    <dbReference type="NCBI Taxonomy" id="2600176"/>
    <lineage>
        <taxon>Bacteria</taxon>
        <taxon>Deltaproteobacteria</taxon>
        <taxon>Bradymonadales</taxon>
        <taxon>Lujinxingiaceae</taxon>
        <taxon>Lujinxingia</taxon>
    </lineage>
</organism>
<dbReference type="InterPro" id="IPR020616">
    <property type="entry name" value="Thiolase_N"/>
</dbReference>
<evidence type="ECO:0000256" key="7">
    <source>
        <dbReference type="RuleBase" id="RU003557"/>
    </source>
</evidence>
<dbReference type="GO" id="GO:0006629">
    <property type="term" value="P:lipid metabolic process"/>
    <property type="evidence" value="ECO:0007669"/>
    <property type="project" value="UniProtKB-KW"/>
</dbReference>
<evidence type="ECO:0000256" key="4">
    <source>
        <dbReference type="ARBA" id="ARBA00023098"/>
    </source>
</evidence>
<dbReference type="InterPro" id="IPR020610">
    <property type="entry name" value="Thiolase_AS"/>
</dbReference>
<evidence type="ECO:0000313" key="10">
    <source>
        <dbReference type="EMBL" id="TXD31433.1"/>
    </source>
</evidence>
<proteinExistence type="inferred from homology"/>
<evidence type="ECO:0000259" key="9">
    <source>
        <dbReference type="Pfam" id="PF02803"/>
    </source>
</evidence>
<name>A0A5C6X0A9_9DELT</name>
<gene>
    <name evidence="10" type="ORF">FRC96_21485</name>
</gene>
<dbReference type="RefSeq" id="WP_146977605.1">
    <property type="nucleotide sequence ID" value="NZ_VOSL01000148.1"/>
</dbReference>
<dbReference type="PANTHER" id="PTHR18919">
    <property type="entry name" value="ACETYL-COA C-ACYLTRANSFERASE"/>
    <property type="match status" value="1"/>
</dbReference>
<reference evidence="10 11" key="1">
    <citation type="submission" date="2019-08" db="EMBL/GenBank/DDBJ databases">
        <title>Bradymonadales sp. TMQ2.</title>
        <authorList>
            <person name="Liang Q."/>
        </authorList>
    </citation>
    <scope>NUCLEOTIDE SEQUENCE [LARGE SCALE GENOMIC DNA]</scope>
    <source>
        <strain evidence="10 11">TMQ2</strain>
    </source>
</reference>
<dbReference type="CDD" id="cd00751">
    <property type="entry name" value="thiolase"/>
    <property type="match status" value="1"/>
</dbReference>
<feature type="domain" description="Thiolase C-terminal" evidence="9">
    <location>
        <begin position="298"/>
        <end position="438"/>
    </location>
</feature>
<keyword evidence="3 7" id="KW-0808">Transferase</keyword>
<protein>
    <submittedName>
        <fullName evidence="10">Acetyl-CoA C-acyltransferase</fullName>
        <ecNumber evidence="10">2.3.1.16</ecNumber>
    </submittedName>
</protein>
<sequence length="438" mass="47210">MAKRNSNSSAALGGNDRVAIVAGVRTPFARAWTAFKHWNEADLGRAVANELLNRVDIDPELIDELIFGCVSAPMDGPNVGREVVLRSQLPKHIPASTVQMYCASSAYAAVQGINALLLGTSEVVIAGGVESMSSARARFSLGLSHALQDVSKARNIQDRLKALSQIKAGDLLPEQPAIEEPTTGKSMGESAEDMAKQYGIGRQEQDEYAELTHHRAAAAYEAGHFPEVMQVLHGEDFDQVIERDNNVRADTTVERMARLKPVFDRRHGTVTAANASPLTDGASAVLLMRESRAKKLGLTPMAFVRSYAQVGIDIQRHNLLLGPTLATPIAFERAGVSLNDMDLVEMHEAFAAQVLANIKIWKDKALCERLGLDEAIGEVDMDTFNVHGGSVALGHPFGATGTRIITQLAGELQRRDKNLGLLTMCAAGGLGLSMVLER</sequence>
<dbReference type="GO" id="GO:0003988">
    <property type="term" value="F:acetyl-CoA C-acyltransferase activity"/>
    <property type="evidence" value="ECO:0007669"/>
    <property type="project" value="UniProtKB-EC"/>
</dbReference>
<accession>A0A5C6X0A9</accession>
<feature type="domain" description="Thiolase N-terminal" evidence="8">
    <location>
        <begin position="18"/>
        <end position="291"/>
    </location>
</feature>
<dbReference type="PROSITE" id="PS00099">
    <property type="entry name" value="THIOLASE_3"/>
    <property type="match status" value="1"/>
</dbReference>
<dbReference type="InterPro" id="IPR002155">
    <property type="entry name" value="Thiolase"/>
</dbReference>
<comment type="caution">
    <text evidence="10">The sequence shown here is derived from an EMBL/GenBank/DDBJ whole genome shotgun (WGS) entry which is preliminary data.</text>
</comment>
<dbReference type="PANTHER" id="PTHR18919:SF107">
    <property type="entry name" value="ACETYL-COA ACETYLTRANSFERASE, CYTOSOLIC"/>
    <property type="match status" value="1"/>
</dbReference>
<keyword evidence="4" id="KW-0443">Lipid metabolism</keyword>
<comment type="similarity">
    <text evidence="1 7">Belongs to the thiolase-like superfamily. Thiolase family.</text>
</comment>
<feature type="active site" description="Proton acceptor" evidence="6">
    <location>
        <position position="425"/>
    </location>
</feature>
<dbReference type="EMBL" id="VOSL01000148">
    <property type="protein sequence ID" value="TXD31433.1"/>
    <property type="molecule type" value="Genomic_DNA"/>
</dbReference>
<dbReference type="InterPro" id="IPR020617">
    <property type="entry name" value="Thiolase_C"/>
</dbReference>
<evidence type="ECO:0000259" key="8">
    <source>
        <dbReference type="Pfam" id="PF00108"/>
    </source>
</evidence>
<dbReference type="InterPro" id="IPR020613">
    <property type="entry name" value="Thiolase_CS"/>
</dbReference>
<feature type="active site" description="Proton acceptor" evidence="6">
    <location>
        <position position="395"/>
    </location>
</feature>
<evidence type="ECO:0000313" key="11">
    <source>
        <dbReference type="Proteomes" id="UP000321046"/>
    </source>
</evidence>